<accession>A7YXG1</accession>
<dbReference type="EMBL" id="EF133976">
    <property type="protein sequence ID" value="ABV22090.1"/>
    <property type="molecule type" value="mRNA"/>
</dbReference>
<proteinExistence type="evidence at transcript level"/>
<name>A7YXG1_AMPCA</name>
<organism evidence="1">
    <name type="scientific">Amphidinium carterae</name>
    <name type="common">Dinoflagellate</name>
    <dbReference type="NCBI Taxonomy" id="2961"/>
    <lineage>
        <taxon>Eukaryota</taxon>
        <taxon>Sar</taxon>
        <taxon>Alveolata</taxon>
        <taxon>Dinophyceae</taxon>
        <taxon>Amphidiniales</taxon>
        <taxon>Amphidiniaceae</taxon>
        <taxon>Amphidinium</taxon>
    </lineage>
</organism>
<dbReference type="AlphaFoldDB" id="A7YXG1"/>
<evidence type="ECO:0000313" key="1">
    <source>
        <dbReference type="EMBL" id="ABV22090.1"/>
    </source>
</evidence>
<protein>
    <submittedName>
        <fullName evidence="1">Uncharacterized protein</fullName>
    </submittedName>
</protein>
<sequence length="51" mass="5586">MGCILLAHSLSSWLEKDLQGHALVHIELIGRADHLRCDAEDPFQTSVCAQG</sequence>
<reference evidence="1" key="1">
    <citation type="journal article" date="2007" name="Proc. Natl. Acad. Sci. U.S.A.">
        <title>Spliced leader RNA trans-splicing in dinoflagellates.</title>
        <authorList>
            <person name="Zhang H."/>
            <person name="Hou Y."/>
            <person name="Miranda L."/>
            <person name="Campbell D.A."/>
            <person name="Sturm N.R."/>
            <person name="Gaasterland T."/>
            <person name="Lin S."/>
        </authorList>
    </citation>
    <scope>NUCLEOTIDE SEQUENCE</scope>
    <source>
        <strain evidence="1">CCMP121</strain>
    </source>
</reference>